<dbReference type="GO" id="GO:0019706">
    <property type="term" value="F:protein-cysteine S-palmitoyltransferase activity"/>
    <property type="evidence" value="ECO:0007669"/>
    <property type="project" value="UniProtKB-EC"/>
</dbReference>
<keyword evidence="4 10" id="KW-1133">Transmembrane helix</keyword>
<comment type="similarity">
    <text evidence="10">Belongs to the DHHC palmitoyltransferase family.</text>
</comment>
<evidence type="ECO:0000256" key="10">
    <source>
        <dbReference type="RuleBase" id="RU079119"/>
    </source>
</evidence>
<dbReference type="Proteomes" id="UP000774326">
    <property type="component" value="Unassembled WGS sequence"/>
</dbReference>
<evidence type="ECO:0000256" key="1">
    <source>
        <dbReference type="ARBA" id="ARBA00004141"/>
    </source>
</evidence>
<accession>A0A9P8Q0D6</accession>
<feature type="domain" description="Palmitoyltransferase DHHC" evidence="12">
    <location>
        <begin position="67"/>
        <end position="193"/>
    </location>
</feature>
<evidence type="ECO:0000259" key="12">
    <source>
        <dbReference type="Pfam" id="PF01529"/>
    </source>
</evidence>
<dbReference type="OrthoDB" id="331948at2759"/>
<dbReference type="InterPro" id="IPR039859">
    <property type="entry name" value="PFA4/ZDH16/20/ERF2-like"/>
</dbReference>
<keyword evidence="14" id="KW-1185">Reference proteome</keyword>
<dbReference type="AlphaFoldDB" id="A0A9P8Q0D6"/>
<keyword evidence="7" id="KW-0449">Lipoprotein</keyword>
<evidence type="ECO:0000256" key="9">
    <source>
        <dbReference type="ARBA" id="ARBA00048048"/>
    </source>
</evidence>
<keyword evidence="3 10" id="KW-0812">Transmembrane</keyword>
<dbReference type="InterPro" id="IPR001594">
    <property type="entry name" value="Palmitoyltrfase_DHHC"/>
</dbReference>
<organism evidence="13 14">
    <name type="scientific">Wickerhamomyces pijperi</name>
    <name type="common">Yeast</name>
    <name type="synonym">Pichia pijperi</name>
    <dbReference type="NCBI Taxonomy" id="599730"/>
    <lineage>
        <taxon>Eukaryota</taxon>
        <taxon>Fungi</taxon>
        <taxon>Dikarya</taxon>
        <taxon>Ascomycota</taxon>
        <taxon>Saccharomycotina</taxon>
        <taxon>Saccharomycetes</taxon>
        <taxon>Phaffomycetales</taxon>
        <taxon>Wickerhamomycetaceae</taxon>
        <taxon>Wickerhamomyces</taxon>
    </lineage>
</organism>
<comment type="catalytic activity">
    <reaction evidence="9 10">
        <text>L-cysteinyl-[protein] + hexadecanoyl-CoA = S-hexadecanoyl-L-cysteinyl-[protein] + CoA</text>
        <dbReference type="Rhea" id="RHEA:36683"/>
        <dbReference type="Rhea" id="RHEA-COMP:10131"/>
        <dbReference type="Rhea" id="RHEA-COMP:11032"/>
        <dbReference type="ChEBI" id="CHEBI:29950"/>
        <dbReference type="ChEBI" id="CHEBI:57287"/>
        <dbReference type="ChEBI" id="CHEBI:57379"/>
        <dbReference type="ChEBI" id="CHEBI:74151"/>
        <dbReference type="EC" id="2.3.1.225"/>
    </reaction>
</comment>
<proteinExistence type="inferred from homology"/>
<reference evidence="13" key="1">
    <citation type="journal article" date="2021" name="Open Biol.">
        <title>Shared evolutionary footprints suggest mitochondrial oxidative damage underlies multiple complex I losses in fungi.</title>
        <authorList>
            <person name="Schikora-Tamarit M.A."/>
            <person name="Marcet-Houben M."/>
            <person name="Nosek J."/>
            <person name="Gabaldon T."/>
        </authorList>
    </citation>
    <scope>NUCLEOTIDE SEQUENCE</scope>
    <source>
        <strain evidence="13">CBS2887</strain>
    </source>
</reference>
<name>A0A9P8Q0D6_WICPI</name>
<evidence type="ECO:0000256" key="7">
    <source>
        <dbReference type="ARBA" id="ARBA00023288"/>
    </source>
</evidence>
<evidence type="ECO:0000256" key="2">
    <source>
        <dbReference type="ARBA" id="ARBA00022679"/>
    </source>
</evidence>
<comment type="domain">
    <text evidence="10">The DHHC domain is required for palmitoyltransferase activity.</text>
</comment>
<evidence type="ECO:0000256" key="6">
    <source>
        <dbReference type="ARBA" id="ARBA00023139"/>
    </source>
</evidence>
<evidence type="ECO:0000313" key="13">
    <source>
        <dbReference type="EMBL" id="KAH3681532.1"/>
    </source>
</evidence>
<comment type="caution">
    <text evidence="13">The sequence shown here is derived from an EMBL/GenBank/DDBJ whole genome shotgun (WGS) entry which is preliminary data.</text>
</comment>
<dbReference type="EMBL" id="JAEUBG010004397">
    <property type="protein sequence ID" value="KAH3681532.1"/>
    <property type="molecule type" value="Genomic_DNA"/>
</dbReference>
<feature type="transmembrane region" description="Helical" evidence="10">
    <location>
        <begin position="116"/>
        <end position="136"/>
    </location>
</feature>
<feature type="transmembrane region" description="Helical" evidence="10">
    <location>
        <begin position="156"/>
        <end position="176"/>
    </location>
</feature>
<evidence type="ECO:0000256" key="4">
    <source>
        <dbReference type="ARBA" id="ARBA00022989"/>
    </source>
</evidence>
<sequence length="373" mass="43184">MPVIPSVLIASIGYGGHFFVFSETFTTYEQYWFQFCLSMLWLSYYLAITTSPGSPPSDFKTLPYEWHRWCKKCEGYKPERSHHCKTCGICVLKMDHHCPWTANCVGFANMPHFMRFLLWVDYTNFVAFKGILSKSITFWNERSAPIYLISKTQLTATIVLFFMSLFVLCTVGLLTLRELQGILFTGRTQIETWDMDRIRDHIETMGFVEKIQKSYKELFGKELQNLMSWSSSHKRELTAGVPILTEDDIVFPYFTNPIDNIFQCMGYPWNWLNPFGGPAGTGLTFKKNPDCVYDPKDSESQDFCVMPWPMDGGHQDQDQIEDSEVSMDSVETDDGDEQIIEDNEIVIRSRPLIKRSQWRNEYGESLGDLGVEE</sequence>
<evidence type="ECO:0000256" key="8">
    <source>
        <dbReference type="ARBA" id="ARBA00023315"/>
    </source>
</evidence>
<feature type="transmembrane region" description="Helical" evidence="10">
    <location>
        <begin position="31"/>
        <end position="48"/>
    </location>
</feature>
<keyword evidence="8 10" id="KW-0012">Acyltransferase</keyword>
<dbReference type="PROSITE" id="PS50216">
    <property type="entry name" value="DHHC"/>
    <property type="match status" value="1"/>
</dbReference>
<dbReference type="GO" id="GO:0016020">
    <property type="term" value="C:membrane"/>
    <property type="evidence" value="ECO:0007669"/>
    <property type="project" value="UniProtKB-SubCell"/>
</dbReference>
<evidence type="ECO:0000313" key="14">
    <source>
        <dbReference type="Proteomes" id="UP000774326"/>
    </source>
</evidence>
<keyword evidence="6" id="KW-0564">Palmitate</keyword>
<keyword evidence="2 10" id="KW-0808">Transferase</keyword>
<dbReference type="PANTHER" id="PTHR12246">
    <property type="entry name" value="PALMITOYLTRANSFERASE ZDHHC16"/>
    <property type="match status" value="1"/>
</dbReference>
<protein>
    <recommendedName>
        <fullName evidence="10">Palmitoyltransferase</fullName>
        <ecNumber evidence="10">2.3.1.225</ecNumber>
    </recommendedName>
</protein>
<gene>
    <name evidence="13" type="ORF">WICPIJ_007513</name>
</gene>
<evidence type="ECO:0000256" key="5">
    <source>
        <dbReference type="ARBA" id="ARBA00023136"/>
    </source>
</evidence>
<feature type="compositionally biased region" description="Acidic residues" evidence="11">
    <location>
        <begin position="318"/>
        <end position="337"/>
    </location>
</feature>
<reference evidence="13" key="2">
    <citation type="submission" date="2021-01" db="EMBL/GenBank/DDBJ databases">
        <authorList>
            <person name="Schikora-Tamarit M.A."/>
        </authorList>
    </citation>
    <scope>NUCLEOTIDE SEQUENCE</scope>
    <source>
        <strain evidence="13">CBS2887</strain>
    </source>
</reference>
<feature type="region of interest" description="Disordered" evidence="11">
    <location>
        <begin position="313"/>
        <end position="337"/>
    </location>
</feature>
<evidence type="ECO:0000256" key="3">
    <source>
        <dbReference type="ARBA" id="ARBA00022692"/>
    </source>
</evidence>
<dbReference type="Pfam" id="PF01529">
    <property type="entry name" value="DHHC"/>
    <property type="match status" value="1"/>
</dbReference>
<dbReference type="EC" id="2.3.1.225" evidence="10"/>
<keyword evidence="5 10" id="KW-0472">Membrane</keyword>
<comment type="subcellular location">
    <subcellularLocation>
        <location evidence="1">Membrane</location>
        <topology evidence="1">Multi-pass membrane protein</topology>
    </subcellularLocation>
</comment>
<evidence type="ECO:0000256" key="11">
    <source>
        <dbReference type="SAM" id="MobiDB-lite"/>
    </source>
</evidence>